<comment type="subunit">
    <text evidence="7">Forms oligomers.</text>
</comment>
<sequence>MGMFNGQFVCKIDAKGRLALPAKLKAAIPSSNGNELYLRFGDEGCLALYTDQEFKSLYNQINGLSDRNELHRKIKRAFFNSLAVLEMDSAGRILIPKNFLEYANIDSEVYIQGIGKFIELWNPNTFKNEIEMDPKELSALLDSTLGEL</sequence>
<evidence type="ECO:0000313" key="9">
    <source>
        <dbReference type="EMBL" id="MCH7399867.1"/>
    </source>
</evidence>
<comment type="subcellular location">
    <subcellularLocation>
        <location evidence="7">Cytoplasm</location>
        <location evidence="7">Nucleoid</location>
    </subcellularLocation>
</comment>
<evidence type="ECO:0000256" key="5">
    <source>
        <dbReference type="ARBA" id="ARBA00023125"/>
    </source>
</evidence>
<keyword evidence="6 7" id="KW-0804">Transcription</keyword>
<dbReference type="InterPro" id="IPR037914">
    <property type="entry name" value="SpoVT-AbrB_sf"/>
</dbReference>
<evidence type="ECO:0000313" key="10">
    <source>
        <dbReference type="Proteomes" id="UP001165488"/>
    </source>
</evidence>
<gene>
    <name evidence="7" type="primary">mraZ</name>
    <name evidence="9" type="ORF">MM236_17870</name>
</gene>
<dbReference type="EMBL" id="JAKZGS010000022">
    <property type="protein sequence ID" value="MCH7399867.1"/>
    <property type="molecule type" value="Genomic_DNA"/>
</dbReference>
<evidence type="ECO:0000256" key="3">
    <source>
        <dbReference type="ARBA" id="ARBA00022737"/>
    </source>
</evidence>
<proteinExistence type="inferred from homology"/>
<dbReference type="CDD" id="cd16321">
    <property type="entry name" value="MraZ_C"/>
    <property type="match status" value="1"/>
</dbReference>
<dbReference type="InterPro" id="IPR020603">
    <property type="entry name" value="MraZ_dom"/>
</dbReference>
<dbReference type="PANTHER" id="PTHR34701:SF1">
    <property type="entry name" value="TRANSCRIPTIONAL REGULATOR MRAZ"/>
    <property type="match status" value="1"/>
</dbReference>
<evidence type="ECO:0000256" key="1">
    <source>
        <dbReference type="ARBA" id="ARBA00013860"/>
    </source>
</evidence>
<keyword evidence="5 7" id="KW-0238">DNA-binding</keyword>
<evidence type="ECO:0000256" key="2">
    <source>
        <dbReference type="ARBA" id="ARBA00022490"/>
    </source>
</evidence>
<evidence type="ECO:0000256" key="6">
    <source>
        <dbReference type="ARBA" id="ARBA00023163"/>
    </source>
</evidence>
<feature type="domain" description="SpoVT-AbrB" evidence="8">
    <location>
        <begin position="82"/>
        <end position="125"/>
    </location>
</feature>
<dbReference type="Proteomes" id="UP001165488">
    <property type="component" value="Unassembled WGS sequence"/>
</dbReference>
<keyword evidence="10" id="KW-1185">Reference proteome</keyword>
<dbReference type="InterPro" id="IPR038619">
    <property type="entry name" value="MraZ_sf"/>
</dbReference>
<evidence type="ECO:0000256" key="7">
    <source>
        <dbReference type="HAMAP-Rule" id="MF_01008"/>
    </source>
</evidence>
<feature type="domain" description="SpoVT-AbrB" evidence="8">
    <location>
        <begin position="7"/>
        <end position="53"/>
    </location>
</feature>
<dbReference type="PANTHER" id="PTHR34701">
    <property type="entry name" value="TRANSCRIPTIONAL REGULATOR MRAZ"/>
    <property type="match status" value="1"/>
</dbReference>
<dbReference type="SUPFAM" id="SSF89447">
    <property type="entry name" value="AbrB/MazE/MraZ-like"/>
    <property type="match status" value="1"/>
</dbReference>
<organism evidence="9 10">
    <name type="scientific">Belliella calami</name>
    <dbReference type="NCBI Taxonomy" id="2923436"/>
    <lineage>
        <taxon>Bacteria</taxon>
        <taxon>Pseudomonadati</taxon>
        <taxon>Bacteroidota</taxon>
        <taxon>Cytophagia</taxon>
        <taxon>Cytophagales</taxon>
        <taxon>Cyclobacteriaceae</taxon>
        <taxon>Belliella</taxon>
    </lineage>
</organism>
<evidence type="ECO:0000259" key="8">
    <source>
        <dbReference type="PROSITE" id="PS51740"/>
    </source>
</evidence>
<dbReference type="HAMAP" id="MF_01008">
    <property type="entry name" value="MraZ"/>
    <property type="match status" value="1"/>
</dbReference>
<dbReference type="InterPro" id="IPR007159">
    <property type="entry name" value="SpoVT-AbrB_dom"/>
</dbReference>
<dbReference type="InterPro" id="IPR035644">
    <property type="entry name" value="MraZ_C"/>
</dbReference>
<dbReference type="InterPro" id="IPR035642">
    <property type="entry name" value="MraZ_N"/>
</dbReference>
<comment type="caution">
    <text evidence="9">The sequence shown here is derived from an EMBL/GenBank/DDBJ whole genome shotgun (WGS) entry which is preliminary data.</text>
</comment>
<dbReference type="PROSITE" id="PS51740">
    <property type="entry name" value="SPOVT_ABRB"/>
    <property type="match status" value="2"/>
</dbReference>
<name>A0ABS9UTB2_9BACT</name>
<dbReference type="CDD" id="cd16320">
    <property type="entry name" value="MraZ_N"/>
    <property type="match status" value="1"/>
</dbReference>
<dbReference type="Gene3D" id="3.40.1550.20">
    <property type="entry name" value="Transcriptional regulator MraZ domain"/>
    <property type="match status" value="1"/>
</dbReference>
<dbReference type="InterPro" id="IPR003444">
    <property type="entry name" value="MraZ"/>
</dbReference>
<keyword evidence="2 7" id="KW-0963">Cytoplasm</keyword>
<keyword evidence="4 7" id="KW-0805">Transcription regulation</keyword>
<accession>A0ABS9UTB2</accession>
<comment type="similarity">
    <text evidence="7">Belongs to the MraZ family.</text>
</comment>
<dbReference type="Pfam" id="PF02381">
    <property type="entry name" value="MraZ"/>
    <property type="match status" value="2"/>
</dbReference>
<protein>
    <recommendedName>
        <fullName evidence="1 7">Transcriptional regulator MraZ</fullName>
    </recommendedName>
</protein>
<keyword evidence="3" id="KW-0677">Repeat</keyword>
<reference evidence="9" key="1">
    <citation type="submission" date="2022-03" db="EMBL/GenBank/DDBJ databases">
        <title>De novo assembled genomes of Belliella spp. (Cyclobacteriaceae) strains.</title>
        <authorList>
            <person name="Szabo A."/>
            <person name="Korponai K."/>
            <person name="Felfoldi T."/>
        </authorList>
    </citation>
    <scope>NUCLEOTIDE SEQUENCE</scope>
    <source>
        <strain evidence="9">DSM 107340</strain>
    </source>
</reference>
<evidence type="ECO:0000256" key="4">
    <source>
        <dbReference type="ARBA" id="ARBA00023015"/>
    </source>
</evidence>